<proteinExistence type="predicted"/>
<gene>
    <name evidence="1" type="ORF">HaLaN_22951</name>
</gene>
<evidence type="ECO:0000313" key="1">
    <source>
        <dbReference type="EMBL" id="GFH25055.1"/>
    </source>
</evidence>
<protein>
    <recommendedName>
        <fullName evidence="3">RING-type domain-containing protein</fullName>
    </recommendedName>
</protein>
<evidence type="ECO:0008006" key="3">
    <source>
        <dbReference type="Google" id="ProtNLM"/>
    </source>
</evidence>
<organism evidence="1 2">
    <name type="scientific">Haematococcus lacustris</name>
    <name type="common">Green alga</name>
    <name type="synonym">Haematococcus pluvialis</name>
    <dbReference type="NCBI Taxonomy" id="44745"/>
    <lineage>
        <taxon>Eukaryota</taxon>
        <taxon>Viridiplantae</taxon>
        <taxon>Chlorophyta</taxon>
        <taxon>core chlorophytes</taxon>
        <taxon>Chlorophyceae</taxon>
        <taxon>CS clade</taxon>
        <taxon>Chlamydomonadales</taxon>
        <taxon>Haematococcaceae</taxon>
        <taxon>Haematococcus</taxon>
    </lineage>
</organism>
<evidence type="ECO:0000313" key="2">
    <source>
        <dbReference type="Proteomes" id="UP000485058"/>
    </source>
</evidence>
<dbReference type="AlphaFoldDB" id="A0A699ZT02"/>
<reference evidence="1 2" key="1">
    <citation type="submission" date="2020-02" db="EMBL/GenBank/DDBJ databases">
        <title>Draft genome sequence of Haematococcus lacustris strain NIES-144.</title>
        <authorList>
            <person name="Morimoto D."/>
            <person name="Nakagawa S."/>
            <person name="Yoshida T."/>
            <person name="Sawayama S."/>
        </authorList>
    </citation>
    <scope>NUCLEOTIDE SEQUENCE [LARGE SCALE GENOMIC DNA]</scope>
    <source>
        <strain evidence="1 2">NIES-144</strain>
    </source>
</reference>
<dbReference type="PANTHER" id="PTHR21540">
    <property type="entry name" value="RING FINGER AND SWIM DOMAIN-CONTAINING PROTEIN 2"/>
    <property type="match status" value="1"/>
</dbReference>
<comment type="caution">
    <text evidence="1">The sequence shown here is derived from an EMBL/GenBank/DDBJ whole genome shotgun (WGS) entry which is preliminary data.</text>
</comment>
<accession>A0A699ZT02</accession>
<name>A0A699ZT02_HAELA</name>
<dbReference type="PANTHER" id="PTHR21540:SF3">
    <property type="entry name" value="E3 UBIQUITIN-PROTEIN LIGASE ZSWIM2"/>
    <property type="match status" value="1"/>
</dbReference>
<sequence>MAGLAPEFMVWCRYGCGSNVHGKCMNIWAEHQTKALGKELSCPLCRTAWGEFSWRAPPPPRKKLDAARQQLLQACVHLGTRCAACKKALLQV</sequence>
<dbReference type="Proteomes" id="UP000485058">
    <property type="component" value="Unassembled WGS sequence"/>
</dbReference>
<keyword evidence="2" id="KW-1185">Reference proteome</keyword>
<dbReference type="EMBL" id="BLLF01002703">
    <property type="protein sequence ID" value="GFH25055.1"/>
    <property type="molecule type" value="Genomic_DNA"/>
</dbReference>
<dbReference type="InterPro" id="IPR039903">
    <property type="entry name" value="Zswim2"/>
</dbReference>
<dbReference type="GO" id="GO:0061630">
    <property type="term" value="F:ubiquitin protein ligase activity"/>
    <property type="evidence" value="ECO:0007669"/>
    <property type="project" value="InterPro"/>
</dbReference>